<sequence length="577" mass="61127">MPAAPIDKVIVTNKAVLKRKYGSQVSRINTALQELVDADAQRGLNTIVVDLGSAAAMKKYKGTAVKATQASDAAANKRAIDKVFKATRPAYLMLLGATDVIPHQPLKNPLYAINPQTGESDDPDQLVDSDLPYACDAAYSTDVRKFLNPTRVVGRLPDVTSAGDVAYLEGVLKTAAGYQQRPVKEYDACFALSTATWMGSTKKSLKSIFQSTAGLNVVPPKGPPWPDAALKSRAQFINCHGNTATPSFTGEKVGPEPDFDKKYPTALSSSDLPRHVANGTVVAAECCYGAELYDPQLAMGEIGICNAYLGEQAYGFFGSSTIAYGPTDGTDYADILCLEFLKEVRKGASVGRACLTARLKYLDKPGPFTPTDLKTFAQFALLADPSVTPVQTAVSPHAVAALPKWKPAALTVGGAQAGQSAVLAMERLARNSRRQSLLNWSNTAAALTAISAETVVEAWQAPKAKVAAAAAKSPKSPLDLLRQWAAQMNLTHPVLLSAKVPTAKAQAAAAPMSPAAKLALASAAAGPAESTLRPTTVHVVMERQLAEAADQKVGLIVRGFEAIEYDGLVEVRQFQSR</sequence>
<dbReference type="Gene3D" id="3.40.50.10390">
    <property type="entry name" value="Gingipain r, domain 1"/>
    <property type="match status" value="1"/>
</dbReference>
<evidence type="ECO:0000313" key="1">
    <source>
        <dbReference type="EMBL" id="HEN14411.1"/>
    </source>
</evidence>
<name>A0A7C2NVM5_9PLAN</name>
<reference evidence="1" key="1">
    <citation type="journal article" date="2020" name="mSystems">
        <title>Genome- and Community-Level Interaction Insights into Carbon Utilization and Element Cycling Functions of Hydrothermarchaeota in Hydrothermal Sediment.</title>
        <authorList>
            <person name="Zhou Z."/>
            <person name="Liu Y."/>
            <person name="Xu W."/>
            <person name="Pan J."/>
            <person name="Luo Z.H."/>
            <person name="Li M."/>
        </authorList>
    </citation>
    <scope>NUCLEOTIDE SEQUENCE [LARGE SCALE GENOMIC DNA]</scope>
    <source>
        <strain evidence="1">SpSt-339</strain>
    </source>
</reference>
<dbReference type="AlphaFoldDB" id="A0A7C2NVM5"/>
<accession>A0A7C2NVM5</accession>
<proteinExistence type="predicted"/>
<organism evidence="1">
    <name type="scientific">Schlesneria paludicola</name>
    <dbReference type="NCBI Taxonomy" id="360056"/>
    <lineage>
        <taxon>Bacteria</taxon>
        <taxon>Pseudomonadati</taxon>
        <taxon>Planctomycetota</taxon>
        <taxon>Planctomycetia</taxon>
        <taxon>Planctomycetales</taxon>
        <taxon>Planctomycetaceae</taxon>
        <taxon>Schlesneria</taxon>
    </lineage>
</organism>
<dbReference type="InterPro" id="IPR029031">
    <property type="entry name" value="Gingipain_N_sf"/>
</dbReference>
<gene>
    <name evidence="1" type="ORF">ENQ76_02940</name>
</gene>
<dbReference type="EMBL" id="DSOK01000091">
    <property type="protein sequence ID" value="HEN14411.1"/>
    <property type="molecule type" value="Genomic_DNA"/>
</dbReference>
<protein>
    <submittedName>
        <fullName evidence="1">Uncharacterized protein</fullName>
    </submittedName>
</protein>
<comment type="caution">
    <text evidence="1">The sequence shown here is derived from an EMBL/GenBank/DDBJ whole genome shotgun (WGS) entry which is preliminary data.</text>
</comment>